<keyword evidence="3" id="KW-1185">Reference proteome</keyword>
<dbReference type="Gene3D" id="3.60.110.10">
    <property type="entry name" value="Carbon-nitrogen hydrolase"/>
    <property type="match status" value="1"/>
</dbReference>
<evidence type="ECO:0000313" key="2">
    <source>
        <dbReference type="EMBL" id="MDG0816450.1"/>
    </source>
</evidence>
<dbReference type="PANTHER" id="PTHR23088:SF27">
    <property type="entry name" value="DEAMINATED GLUTATHIONE AMIDASE"/>
    <property type="match status" value="1"/>
</dbReference>
<dbReference type="PANTHER" id="PTHR23088">
    <property type="entry name" value="NITRILASE-RELATED"/>
    <property type="match status" value="1"/>
</dbReference>
<name>A0ABT6DHW8_9BACT</name>
<evidence type="ECO:0000313" key="3">
    <source>
        <dbReference type="Proteomes" id="UP001152321"/>
    </source>
</evidence>
<dbReference type="Pfam" id="PF00795">
    <property type="entry name" value="CN_hydrolase"/>
    <property type="match status" value="1"/>
</dbReference>
<dbReference type="GO" id="GO:0016787">
    <property type="term" value="F:hydrolase activity"/>
    <property type="evidence" value="ECO:0007669"/>
    <property type="project" value="UniProtKB-KW"/>
</dbReference>
<dbReference type="SUPFAM" id="SSF56317">
    <property type="entry name" value="Carbon-nitrogen hydrolase"/>
    <property type="match status" value="1"/>
</dbReference>
<reference evidence="2" key="1">
    <citation type="submission" date="2022-08" db="EMBL/GenBank/DDBJ databases">
        <title>Novel Bdellovibrio Species Isolated from Svalbard: Designation Bdellovibrio svalbardensis.</title>
        <authorList>
            <person name="Mitchell R.J."/>
            <person name="Choi S.Y."/>
        </authorList>
    </citation>
    <scope>NUCLEOTIDE SEQUENCE</scope>
    <source>
        <strain evidence="2">PAP01</strain>
    </source>
</reference>
<dbReference type="PROSITE" id="PS50263">
    <property type="entry name" value="CN_HYDROLASE"/>
    <property type="match status" value="1"/>
</dbReference>
<dbReference type="EMBL" id="JANRMI010000002">
    <property type="protein sequence ID" value="MDG0816450.1"/>
    <property type="molecule type" value="Genomic_DNA"/>
</dbReference>
<accession>A0ABT6DHW8</accession>
<sequence length="260" mass="29524">MIKIGVAQIANTTSVERNFTAVKRMLARFENKEVDVVLFPECALSGFSARMKECTESVVRPYLEEIHNWSFQTGIHVVLPTAIVQEGQVFNSGFWISPRNKTQFYKLGLTDSEKKFFSVPEESTPKVFSVKGYSFGVLICMEAQLQPWSYFAREEVDAILWPGYWGWTATCQWAANNEEKENLVHRNVKEWQKPLIQSNFAFNDLEGHSGAGPEGLSFVVNSKNELIHRGRHLLEEGFIVQLSKLNGQTEIVSCSESVFS</sequence>
<dbReference type="CDD" id="cd07197">
    <property type="entry name" value="nitrilase"/>
    <property type="match status" value="1"/>
</dbReference>
<dbReference type="InterPro" id="IPR003010">
    <property type="entry name" value="C-N_Hydrolase"/>
</dbReference>
<dbReference type="RefSeq" id="WP_277577929.1">
    <property type="nucleotide sequence ID" value="NZ_JANRMI010000002.1"/>
</dbReference>
<dbReference type="Proteomes" id="UP001152321">
    <property type="component" value="Unassembled WGS sequence"/>
</dbReference>
<dbReference type="InterPro" id="IPR036526">
    <property type="entry name" value="C-N_Hydrolase_sf"/>
</dbReference>
<comment type="caution">
    <text evidence="2">The sequence shown here is derived from an EMBL/GenBank/DDBJ whole genome shotgun (WGS) entry which is preliminary data.</text>
</comment>
<evidence type="ECO:0000259" key="1">
    <source>
        <dbReference type="PROSITE" id="PS50263"/>
    </source>
</evidence>
<protein>
    <submittedName>
        <fullName evidence="2">Carbon-nitrogen hydrolase family protein</fullName>
    </submittedName>
</protein>
<feature type="domain" description="CN hydrolase" evidence="1">
    <location>
        <begin position="2"/>
        <end position="247"/>
    </location>
</feature>
<gene>
    <name evidence="2" type="ORF">NWE73_08755</name>
</gene>
<proteinExistence type="predicted"/>
<keyword evidence="2" id="KW-0378">Hydrolase</keyword>
<organism evidence="2 3">
    <name type="scientific">Bdellovibrio svalbardensis</name>
    <dbReference type="NCBI Taxonomy" id="2972972"/>
    <lineage>
        <taxon>Bacteria</taxon>
        <taxon>Pseudomonadati</taxon>
        <taxon>Bdellovibrionota</taxon>
        <taxon>Bdellovibrionia</taxon>
        <taxon>Bdellovibrionales</taxon>
        <taxon>Pseudobdellovibrionaceae</taxon>
        <taxon>Bdellovibrio</taxon>
    </lineage>
</organism>